<feature type="coiled-coil region" evidence="9">
    <location>
        <begin position="151"/>
        <end position="178"/>
    </location>
</feature>
<dbReference type="FunFam" id="3.40.50.2300:FF:000001">
    <property type="entry name" value="DNA-binding response regulator PhoB"/>
    <property type="match status" value="1"/>
</dbReference>
<dbReference type="SUPFAM" id="SSF52172">
    <property type="entry name" value="CheY-like"/>
    <property type="match status" value="1"/>
</dbReference>
<evidence type="ECO:0000313" key="12">
    <source>
        <dbReference type="EMBL" id="MBC3936936.1"/>
    </source>
</evidence>
<keyword evidence="13" id="KW-1185">Reference proteome</keyword>
<evidence type="ECO:0000256" key="6">
    <source>
        <dbReference type="ARBA" id="ARBA00023125"/>
    </source>
</evidence>
<dbReference type="InterPro" id="IPR004358">
    <property type="entry name" value="Sig_transdc_His_kin-like_C"/>
</dbReference>
<proteinExistence type="predicted"/>
<keyword evidence="9" id="KW-0175">Coiled coil</keyword>
<dbReference type="PANTHER" id="PTHR43065">
    <property type="entry name" value="SENSOR HISTIDINE KINASE"/>
    <property type="match status" value="1"/>
</dbReference>
<dbReference type="Gene3D" id="1.10.287.130">
    <property type="match status" value="1"/>
</dbReference>
<dbReference type="RefSeq" id="WP_186882459.1">
    <property type="nucleotide sequence ID" value="NZ_JACOGG010000024.1"/>
</dbReference>
<evidence type="ECO:0000256" key="3">
    <source>
        <dbReference type="ARBA" id="ARBA00022553"/>
    </source>
</evidence>
<reference evidence="12" key="1">
    <citation type="submission" date="2020-08" db="EMBL/GenBank/DDBJ databases">
        <title>Novel species isolated from subtropical streams in China.</title>
        <authorList>
            <person name="Lu H."/>
        </authorList>
    </citation>
    <scope>NUCLEOTIDE SEQUENCE</scope>
    <source>
        <strain evidence="12">CY7W</strain>
    </source>
</reference>
<feature type="domain" description="Response regulatory" evidence="11">
    <location>
        <begin position="5"/>
        <end position="121"/>
    </location>
</feature>
<keyword evidence="5" id="KW-0805">Transcription regulation</keyword>
<evidence type="ECO:0000259" key="10">
    <source>
        <dbReference type="PROSITE" id="PS50109"/>
    </source>
</evidence>
<evidence type="ECO:0000259" key="11">
    <source>
        <dbReference type="PROSITE" id="PS50110"/>
    </source>
</evidence>
<dbReference type="Proteomes" id="UP000612361">
    <property type="component" value="Unassembled WGS sequence"/>
</dbReference>
<dbReference type="Gene3D" id="3.30.565.10">
    <property type="entry name" value="Histidine kinase-like ATPase, C-terminal domain"/>
    <property type="match status" value="1"/>
</dbReference>
<evidence type="ECO:0000256" key="2">
    <source>
        <dbReference type="ARBA" id="ARBA00012438"/>
    </source>
</evidence>
<dbReference type="InterPro" id="IPR011006">
    <property type="entry name" value="CheY-like_superfamily"/>
</dbReference>
<feature type="domain" description="Histidine kinase" evidence="10">
    <location>
        <begin position="187"/>
        <end position="435"/>
    </location>
</feature>
<evidence type="ECO:0000256" key="7">
    <source>
        <dbReference type="ARBA" id="ARBA00023163"/>
    </source>
</evidence>
<comment type="caution">
    <text evidence="12">The sequence shown here is derived from an EMBL/GenBank/DDBJ whole genome shotgun (WGS) entry which is preliminary data.</text>
</comment>
<dbReference type="GO" id="GO:0000155">
    <property type="term" value="F:phosphorelay sensor kinase activity"/>
    <property type="evidence" value="ECO:0007669"/>
    <property type="project" value="InterPro"/>
</dbReference>
<dbReference type="SUPFAM" id="SSF55874">
    <property type="entry name" value="ATPase domain of HSP90 chaperone/DNA topoisomerase II/histidine kinase"/>
    <property type="match status" value="1"/>
</dbReference>
<dbReference type="Pfam" id="PF02518">
    <property type="entry name" value="HATPase_c"/>
    <property type="match status" value="1"/>
</dbReference>
<evidence type="ECO:0000313" key="13">
    <source>
        <dbReference type="Proteomes" id="UP000612361"/>
    </source>
</evidence>
<evidence type="ECO:0000256" key="8">
    <source>
        <dbReference type="PROSITE-ProRule" id="PRU00169"/>
    </source>
</evidence>
<evidence type="ECO:0000256" key="4">
    <source>
        <dbReference type="ARBA" id="ARBA00023012"/>
    </source>
</evidence>
<name>A0A923L0I7_9BURK</name>
<dbReference type="InterPro" id="IPR003661">
    <property type="entry name" value="HisK_dim/P_dom"/>
</dbReference>
<dbReference type="InterPro" id="IPR003594">
    <property type="entry name" value="HATPase_dom"/>
</dbReference>
<dbReference type="PANTHER" id="PTHR43065:SF50">
    <property type="entry name" value="HISTIDINE KINASE"/>
    <property type="match status" value="1"/>
</dbReference>
<keyword evidence="7" id="KW-0804">Transcription</keyword>
<gene>
    <name evidence="12" type="ORF">H8K47_16340</name>
</gene>
<dbReference type="EC" id="2.7.13.3" evidence="2"/>
<dbReference type="SUPFAM" id="SSF47384">
    <property type="entry name" value="Homodimeric domain of signal transducing histidine kinase"/>
    <property type="match status" value="1"/>
</dbReference>
<dbReference type="Pfam" id="PF00072">
    <property type="entry name" value="Response_reg"/>
    <property type="match status" value="1"/>
</dbReference>
<dbReference type="InterPro" id="IPR036097">
    <property type="entry name" value="HisK_dim/P_sf"/>
</dbReference>
<dbReference type="SMART" id="SM00387">
    <property type="entry name" value="HATPase_c"/>
    <property type="match status" value="1"/>
</dbReference>
<dbReference type="PROSITE" id="PS50109">
    <property type="entry name" value="HIS_KIN"/>
    <property type="match status" value="1"/>
</dbReference>
<dbReference type="InterPro" id="IPR036890">
    <property type="entry name" value="HATPase_C_sf"/>
</dbReference>
<feature type="modified residue" description="4-aspartylphosphate" evidence="8">
    <location>
        <position position="54"/>
    </location>
</feature>
<dbReference type="GO" id="GO:0003677">
    <property type="term" value="F:DNA binding"/>
    <property type="evidence" value="ECO:0007669"/>
    <property type="project" value="UniProtKB-KW"/>
</dbReference>
<dbReference type="AlphaFoldDB" id="A0A923L0I7"/>
<keyword evidence="4" id="KW-0902">Two-component regulatory system</keyword>
<dbReference type="InterPro" id="IPR005467">
    <property type="entry name" value="His_kinase_dom"/>
</dbReference>
<accession>A0A923L0I7</accession>
<protein>
    <recommendedName>
        <fullName evidence="2">histidine kinase</fullName>
        <ecNumber evidence="2">2.7.13.3</ecNumber>
    </recommendedName>
</protein>
<evidence type="ECO:0000256" key="1">
    <source>
        <dbReference type="ARBA" id="ARBA00000085"/>
    </source>
</evidence>
<keyword evidence="6" id="KW-0238">DNA-binding</keyword>
<comment type="catalytic activity">
    <reaction evidence="1">
        <text>ATP + protein L-histidine = ADP + protein N-phospho-L-histidine.</text>
        <dbReference type="EC" id="2.7.13.3"/>
    </reaction>
</comment>
<dbReference type="CDD" id="cd00082">
    <property type="entry name" value="HisKA"/>
    <property type="match status" value="1"/>
</dbReference>
<dbReference type="EMBL" id="JACOGG010000024">
    <property type="protein sequence ID" value="MBC3936936.1"/>
    <property type="molecule type" value="Genomic_DNA"/>
</dbReference>
<dbReference type="Gene3D" id="3.40.50.2300">
    <property type="match status" value="1"/>
</dbReference>
<evidence type="ECO:0000256" key="5">
    <source>
        <dbReference type="ARBA" id="ARBA00023015"/>
    </source>
</evidence>
<dbReference type="PRINTS" id="PR00344">
    <property type="entry name" value="BCTRLSENSOR"/>
</dbReference>
<dbReference type="SMART" id="SM00448">
    <property type="entry name" value="REC"/>
    <property type="match status" value="1"/>
</dbReference>
<sequence>MKLSTVLIVDDTPANIAVLAGYMEDQKYKVVVAQDGEEALQRADYVRPDLILLDVMMPGIDGFEVCRRLKANDALSHIPVIFMTALSDTQSLVNGFKVGAVDYIVKPIQIEEVLARVKTHLSLRYVQAQLVESNQHLSHEIDARTQAEVELTKISSDQKQLINKLQEAQNQLLQSEKMASIGQLAAGIAHEINNPIGFVNSNLGSLQSYFVTLLDTLNAFKDITFKQGLQADVRSQLGQIWHDGEIDFLIEDFVELMKESKDGLNRVKEIVTSLKDFSHVGGKEWAETDLHKGIDSTLNIVNNEIKYKADVVKKYGQIPLVKCIGSQLNQVFMNLLVNAAHAMKERGTITISTELQEIDGVKFVNVEFADTGEGIPPEIKNRIFEPFFTTKPIGQGTGLGLSLSYGIIQKHKGKIEVDSQVGVGTRFKILLPVVPPQISCDQD</sequence>
<dbReference type="CDD" id="cd19920">
    <property type="entry name" value="REC_PA4781-like"/>
    <property type="match status" value="1"/>
</dbReference>
<dbReference type="PROSITE" id="PS50110">
    <property type="entry name" value="RESPONSE_REGULATORY"/>
    <property type="match status" value="1"/>
</dbReference>
<organism evidence="12 13">
    <name type="scientific">Undibacterium rugosum</name>
    <dbReference type="NCBI Taxonomy" id="2762291"/>
    <lineage>
        <taxon>Bacteria</taxon>
        <taxon>Pseudomonadati</taxon>
        <taxon>Pseudomonadota</taxon>
        <taxon>Betaproteobacteria</taxon>
        <taxon>Burkholderiales</taxon>
        <taxon>Oxalobacteraceae</taxon>
        <taxon>Undibacterium</taxon>
    </lineage>
</organism>
<dbReference type="InterPro" id="IPR001789">
    <property type="entry name" value="Sig_transdc_resp-reg_receiver"/>
</dbReference>
<keyword evidence="3 8" id="KW-0597">Phosphoprotein</keyword>
<evidence type="ECO:0000256" key="9">
    <source>
        <dbReference type="SAM" id="Coils"/>
    </source>
</evidence>